<proteinExistence type="predicted"/>
<protein>
    <submittedName>
        <fullName evidence="1">Uncharacterized protein</fullName>
    </submittedName>
</protein>
<dbReference type="KEGG" id="vg:54992548"/>
<dbReference type="RefSeq" id="YP_009802019.1">
    <property type="nucleotide sequence ID" value="NC_047977.1"/>
</dbReference>
<organism evidence="1 2">
    <name type="scientific">Microbacterium phage Hendrix</name>
    <dbReference type="NCBI Taxonomy" id="2182341"/>
    <lineage>
        <taxon>Viruses</taxon>
        <taxon>Duplodnaviria</taxon>
        <taxon>Heunggongvirae</taxon>
        <taxon>Uroviricota</taxon>
        <taxon>Caudoviricetes</taxon>
        <taxon>Rogerhendrixvirus</taxon>
        <taxon>Rogerhendrixvirus hendrix</taxon>
    </lineage>
</organism>
<dbReference type="Proteomes" id="UP000247284">
    <property type="component" value="Segment"/>
</dbReference>
<keyword evidence="2" id="KW-1185">Reference proteome</keyword>
<evidence type="ECO:0000313" key="1">
    <source>
        <dbReference type="EMBL" id="AWN07752.1"/>
    </source>
</evidence>
<dbReference type="EMBL" id="MH183162">
    <property type="protein sequence ID" value="AWN07752.1"/>
    <property type="molecule type" value="Genomic_DNA"/>
</dbReference>
<accession>A0A2U8UUK8</accession>
<evidence type="ECO:0000313" key="2">
    <source>
        <dbReference type="Proteomes" id="UP000247284"/>
    </source>
</evidence>
<reference evidence="1 2" key="1">
    <citation type="submission" date="2018-04" db="EMBL/GenBank/DDBJ databases">
        <authorList>
            <person name="Stanton A.-C.J."/>
            <person name="Garlena R.A."/>
            <person name="Russell D.A."/>
            <person name="Pope W.H."/>
            <person name="Jacobs-Sera D."/>
            <person name="Hatfull G.F."/>
        </authorList>
    </citation>
    <scope>NUCLEOTIDE SEQUENCE [LARGE SCALE GENOMIC DNA]</scope>
</reference>
<gene>
    <name evidence="1" type="primary">81</name>
    <name evidence="1" type="ORF">PBI_HENDRIX_81</name>
</gene>
<dbReference type="GeneID" id="54992548"/>
<name>A0A2U8UUK8_9CAUD</name>
<sequence length="119" mass="13607">MSQRAHSRRHEGRAIRKARREQKALDEALLIMALQEMPGIVERWEAFAEALVESFIPIVEEVTKAFNDLAAALMGEDPEPKRSDYALVLPATAYSWEDQRRLFLETTPDRTQKPAPSED</sequence>